<dbReference type="Proteomes" id="UP000195569">
    <property type="component" value="Unassembled WGS sequence"/>
</dbReference>
<organism evidence="1 2">
    <name type="scientific">Paraburkholderia piptadeniae</name>
    <dbReference type="NCBI Taxonomy" id="1701573"/>
    <lineage>
        <taxon>Bacteria</taxon>
        <taxon>Pseudomonadati</taxon>
        <taxon>Pseudomonadota</taxon>
        <taxon>Betaproteobacteria</taxon>
        <taxon>Burkholderiales</taxon>
        <taxon>Burkholderiaceae</taxon>
        <taxon>Paraburkholderia</taxon>
    </lineage>
</organism>
<dbReference type="AlphaFoldDB" id="A0A1N7SN68"/>
<keyword evidence="2" id="KW-1185">Reference proteome</keyword>
<accession>A0A1N7SN68</accession>
<evidence type="ECO:0000313" key="1">
    <source>
        <dbReference type="EMBL" id="SIT48781.1"/>
    </source>
</evidence>
<evidence type="ECO:0000313" key="2">
    <source>
        <dbReference type="Proteomes" id="UP000195569"/>
    </source>
</evidence>
<comment type="caution">
    <text evidence="1">The sequence shown here is derived from an EMBL/GenBank/DDBJ whole genome shotgun (WGS) entry which is preliminary data.</text>
</comment>
<proteinExistence type="predicted"/>
<sequence length="77" mass="8953">MVTQPTERLAIARSASRSIQYAQRVLARGHRALGQKPLIDVEDLRDFDWILPPSNLPPRQLLDNARFTRHAWHRRDG</sequence>
<protein>
    <submittedName>
        <fullName evidence="1">Uncharacterized protein</fullName>
    </submittedName>
</protein>
<name>A0A1N7SN68_9BURK</name>
<gene>
    <name evidence="1" type="ORF">BN2476_650048</name>
</gene>
<dbReference type="EMBL" id="CYGY02000065">
    <property type="protein sequence ID" value="SIT48781.1"/>
    <property type="molecule type" value="Genomic_DNA"/>
</dbReference>
<reference evidence="1" key="1">
    <citation type="submission" date="2016-12" db="EMBL/GenBank/DDBJ databases">
        <authorList>
            <person name="Moulin L."/>
        </authorList>
    </citation>
    <scope>NUCLEOTIDE SEQUENCE [LARGE SCALE GENOMIC DNA]</scope>
    <source>
        <strain evidence="1">STM 7183</strain>
    </source>
</reference>